<accession>A0ABP8BEC9</accession>
<keyword evidence="3" id="KW-1185">Reference proteome</keyword>
<evidence type="ECO:0000313" key="3">
    <source>
        <dbReference type="Proteomes" id="UP001501251"/>
    </source>
</evidence>
<feature type="region of interest" description="Disordered" evidence="1">
    <location>
        <begin position="1"/>
        <end position="32"/>
    </location>
</feature>
<dbReference type="Proteomes" id="UP001501251">
    <property type="component" value="Unassembled WGS sequence"/>
</dbReference>
<comment type="caution">
    <text evidence="2">The sequence shown here is derived from an EMBL/GenBank/DDBJ whole genome shotgun (WGS) entry which is preliminary data.</text>
</comment>
<proteinExistence type="predicted"/>
<reference evidence="3" key="1">
    <citation type="journal article" date="2019" name="Int. J. Syst. Evol. Microbiol.">
        <title>The Global Catalogue of Microorganisms (GCM) 10K type strain sequencing project: providing services to taxonomists for standard genome sequencing and annotation.</title>
        <authorList>
            <consortium name="The Broad Institute Genomics Platform"/>
            <consortium name="The Broad Institute Genome Sequencing Center for Infectious Disease"/>
            <person name="Wu L."/>
            <person name="Ma J."/>
        </authorList>
    </citation>
    <scope>NUCLEOTIDE SEQUENCE [LARGE SCALE GENOMIC DNA]</scope>
    <source>
        <strain evidence="3">JCM 17388</strain>
    </source>
</reference>
<gene>
    <name evidence="2" type="ORF">GCM10022252_63900</name>
</gene>
<organism evidence="2 3">
    <name type="scientific">Streptosporangium oxazolinicum</name>
    <dbReference type="NCBI Taxonomy" id="909287"/>
    <lineage>
        <taxon>Bacteria</taxon>
        <taxon>Bacillati</taxon>
        <taxon>Actinomycetota</taxon>
        <taxon>Actinomycetes</taxon>
        <taxon>Streptosporangiales</taxon>
        <taxon>Streptosporangiaceae</taxon>
        <taxon>Streptosporangium</taxon>
    </lineage>
</organism>
<feature type="compositionally biased region" description="Basic and acidic residues" evidence="1">
    <location>
        <begin position="23"/>
        <end position="32"/>
    </location>
</feature>
<evidence type="ECO:0000256" key="1">
    <source>
        <dbReference type="SAM" id="MobiDB-lite"/>
    </source>
</evidence>
<sequence length="130" mass="14183">MADRGPVTELNARFGSDGATSTRGERGHERLESAEVHRLTAVRPDGCSRTSPRWSRSDWMGPVELRARNLADNRSRVLTAGRNALGEAPGAPSGVGDLPSVWHAVRPAPEKTIRGNQVRSYILSKSNEIR</sequence>
<name>A0ABP8BEC9_9ACTN</name>
<evidence type="ECO:0000313" key="2">
    <source>
        <dbReference type="EMBL" id="GAA4204595.1"/>
    </source>
</evidence>
<protein>
    <submittedName>
        <fullName evidence="2">Uncharacterized protein</fullName>
    </submittedName>
</protein>
<dbReference type="EMBL" id="BAABAQ010000014">
    <property type="protein sequence ID" value="GAA4204595.1"/>
    <property type="molecule type" value="Genomic_DNA"/>
</dbReference>